<dbReference type="RefSeq" id="WP_166951312.1">
    <property type="nucleotide sequence ID" value="NZ_JAASQI010000003.1"/>
</dbReference>
<reference evidence="2 3" key="1">
    <citation type="submission" date="2020-03" db="EMBL/GenBank/DDBJ databases">
        <title>Genomic Encyclopedia of Type Strains, Phase IV (KMG-IV): sequencing the most valuable type-strain genomes for metagenomic binning, comparative biology and taxonomic classification.</title>
        <authorList>
            <person name="Goeker M."/>
        </authorList>
    </citation>
    <scope>NUCLEOTIDE SEQUENCE [LARGE SCALE GENOMIC DNA]</scope>
    <source>
        <strain evidence="2 3">DSM 103870</strain>
    </source>
</reference>
<accession>A0ABX0UYK9</accession>
<dbReference type="Proteomes" id="UP001429580">
    <property type="component" value="Unassembled WGS sequence"/>
</dbReference>
<keyword evidence="3" id="KW-1185">Reference proteome</keyword>
<gene>
    <name evidence="2" type="ORF">FHS82_001874</name>
</gene>
<organism evidence="2 3">
    <name type="scientific">Pseudochelatococcus lubricantis</name>
    <dbReference type="NCBI Taxonomy" id="1538102"/>
    <lineage>
        <taxon>Bacteria</taxon>
        <taxon>Pseudomonadati</taxon>
        <taxon>Pseudomonadota</taxon>
        <taxon>Alphaproteobacteria</taxon>
        <taxon>Hyphomicrobiales</taxon>
        <taxon>Chelatococcaceae</taxon>
        <taxon>Pseudochelatococcus</taxon>
    </lineage>
</organism>
<proteinExistence type="predicted"/>
<protein>
    <submittedName>
        <fullName evidence="2">Acyl carrier protein</fullName>
    </submittedName>
</protein>
<comment type="caution">
    <text evidence="2">The sequence shown here is derived from an EMBL/GenBank/DDBJ whole genome shotgun (WGS) entry which is preliminary data.</text>
</comment>
<name>A0ABX0UYK9_9HYPH</name>
<evidence type="ECO:0000313" key="3">
    <source>
        <dbReference type="Proteomes" id="UP001429580"/>
    </source>
</evidence>
<feature type="domain" description="Carrier" evidence="1">
    <location>
        <begin position="3"/>
        <end position="81"/>
    </location>
</feature>
<dbReference type="PROSITE" id="PS50075">
    <property type="entry name" value="CARRIER"/>
    <property type="match status" value="1"/>
</dbReference>
<sequence length="93" mass="10160">MQTPDEQIRAFIVENFLFGDTQRDIGTADSFIENDLVDSTGILELVAFVEDTFGITVDDAEIVPANFDSIGKVRDYVLRKNRMAGSAADADAA</sequence>
<dbReference type="Gene3D" id="1.10.1200.10">
    <property type="entry name" value="ACP-like"/>
    <property type="match status" value="1"/>
</dbReference>
<evidence type="ECO:0000259" key="1">
    <source>
        <dbReference type="PROSITE" id="PS50075"/>
    </source>
</evidence>
<dbReference type="SUPFAM" id="SSF47336">
    <property type="entry name" value="ACP-like"/>
    <property type="match status" value="1"/>
</dbReference>
<dbReference type="EMBL" id="JAASQI010000003">
    <property type="protein sequence ID" value="NIJ58038.1"/>
    <property type="molecule type" value="Genomic_DNA"/>
</dbReference>
<evidence type="ECO:0000313" key="2">
    <source>
        <dbReference type="EMBL" id="NIJ58038.1"/>
    </source>
</evidence>
<dbReference type="InterPro" id="IPR036736">
    <property type="entry name" value="ACP-like_sf"/>
</dbReference>
<dbReference type="InterPro" id="IPR009081">
    <property type="entry name" value="PP-bd_ACP"/>
</dbReference>